<evidence type="ECO:0000256" key="1">
    <source>
        <dbReference type="ARBA" id="ARBA00001917"/>
    </source>
</evidence>
<accession>A0A1L9N2H2</accession>
<keyword evidence="5" id="KW-0560">Oxidoreductase</keyword>
<evidence type="ECO:0000256" key="2">
    <source>
        <dbReference type="ARBA" id="ARBA00022630"/>
    </source>
</evidence>
<dbReference type="PANTHER" id="PTHR43303">
    <property type="entry name" value="NADPH DEHYDROGENASE C23G7.10C-RELATED"/>
    <property type="match status" value="1"/>
</dbReference>
<dbReference type="InterPro" id="IPR001155">
    <property type="entry name" value="OxRdtase_FMN_N"/>
</dbReference>
<dbReference type="Gene3D" id="3.20.20.70">
    <property type="entry name" value="Aldolase class I"/>
    <property type="match status" value="1"/>
</dbReference>
<feature type="domain" description="NADH:flavin oxidoreductase/NADH oxidase N-terminal" evidence="6">
    <location>
        <begin position="37"/>
        <end position="375"/>
    </location>
</feature>
<dbReference type="OrthoDB" id="72788at2759"/>
<evidence type="ECO:0000256" key="5">
    <source>
        <dbReference type="ARBA" id="ARBA00023002"/>
    </source>
</evidence>
<dbReference type="VEuPathDB" id="FungiDB:ASPTUDRAFT_55528"/>
<proteinExistence type="predicted"/>
<dbReference type="GO" id="GO:0010181">
    <property type="term" value="F:FMN binding"/>
    <property type="evidence" value="ECO:0007669"/>
    <property type="project" value="InterPro"/>
</dbReference>
<keyword evidence="2" id="KW-0285">Flavoprotein</keyword>
<dbReference type="EMBL" id="KV878203">
    <property type="protein sequence ID" value="OJI83489.1"/>
    <property type="molecule type" value="Genomic_DNA"/>
</dbReference>
<evidence type="ECO:0000313" key="7">
    <source>
        <dbReference type="EMBL" id="OJI83489.1"/>
    </source>
</evidence>
<comment type="cofactor">
    <cofactor evidence="1">
        <name>FMN</name>
        <dbReference type="ChEBI" id="CHEBI:58210"/>
    </cofactor>
</comment>
<organism evidence="7 8">
    <name type="scientific">Aspergillus tubingensis (strain CBS 134.48)</name>
    <dbReference type="NCBI Taxonomy" id="767770"/>
    <lineage>
        <taxon>Eukaryota</taxon>
        <taxon>Fungi</taxon>
        <taxon>Dikarya</taxon>
        <taxon>Ascomycota</taxon>
        <taxon>Pezizomycotina</taxon>
        <taxon>Eurotiomycetes</taxon>
        <taxon>Eurotiomycetidae</taxon>
        <taxon>Eurotiales</taxon>
        <taxon>Aspergillaceae</taxon>
        <taxon>Aspergillus</taxon>
        <taxon>Aspergillus subgen. Circumdati</taxon>
    </lineage>
</organism>
<dbReference type="STRING" id="767770.A0A1L9N2H2"/>
<dbReference type="GO" id="GO:0003959">
    <property type="term" value="F:NADPH dehydrogenase activity"/>
    <property type="evidence" value="ECO:0007669"/>
    <property type="project" value="InterPro"/>
</dbReference>
<dbReference type="InterPro" id="IPR013785">
    <property type="entry name" value="Aldolase_TIM"/>
</dbReference>
<dbReference type="GO" id="GO:0050661">
    <property type="term" value="F:NADP binding"/>
    <property type="evidence" value="ECO:0007669"/>
    <property type="project" value="InterPro"/>
</dbReference>
<keyword evidence="8" id="KW-1185">Reference proteome</keyword>
<evidence type="ECO:0000256" key="3">
    <source>
        <dbReference type="ARBA" id="ARBA00022643"/>
    </source>
</evidence>
<evidence type="ECO:0000259" key="6">
    <source>
        <dbReference type="Pfam" id="PF00724"/>
    </source>
</evidence>
<dbReference type="Proteomes" id="UP000184304">
    <property type="component" value="Unassembled WGS sequence"/>
</dbReference>
<keyword evidence="4" id="KW-0521">NADP</keyword>
<keyword evidence="3" id="KW-0288">FMN</keyword>
<protein>
    <recommendedName>
        <fullName evidence="6">NADH:flavin oxidoreductase/NADH oxidase N-terminal domain-containing protein</fullName>
    </recommendedName>
</protein>
<sequence length="402" mass="44384">MAINQEVIEKVPAHGVSYYTPAQNPPAGMQIEGSVRLFNLITLRGLTLPNPLFLAPLRQYSAQNGYATDWHLTHLGGILQRGPGLAIMESTTVQSIGRIASQDLGLYKDGQIQPLKRITEFAHSQSQKIAIYAVAPWLSTNAMGVKENAGWLEHIINSSAIPHERDVNTVSRSLTSEKISTLVNDFARAAQRAVQAIFDAIEIHAAHGYLLYQFLSPVSNQRTDRYGGSFNNRIRFLVKVCDVIRVIMPDIVPLLVRISVTDWFEYQESLEFPESWTVEQSIRLVPVLADHGVDLLDVSSGEIHPKSAIAIKPGAAYQVHWAHKIKRATGNKLVVTAVREIKTGNLAEEVVQSGIDTVQAGCWFQQNPGLVRAFANELGVKVTMATQIDWSFEGRSKGKNAS</sequence>
<dbReference type="AlphaFoldDB" id="A0A1L9N2H2"/>
<gene>
    <name evidence="7" type="ORF">ASPTUDRAFT_55528</name>
</gene>
<dbReference type="PANTHER" id="PTHR43303:SF4">
    <property type="entry name" value="NADPH DEHYDROGENASE C23G7.10C-RELATED"/>
    <property type="match status" value="1"/>
</dbReference>
<reference evidence="8" key="1">
    <citation type="journal article" date="2017" name="Genome Biol.">
        <title>Comparative genomics reveals high biological diversity and specific adaptations in the industrially and medically important fungal genus Aspergillus.</title>
        <authorList>
            <person name="de Vries R.P."/>
            <person name="Riley R."/>
            <person name="Wiebenga A."/>
            <person name="Aguilar-Osorio G."/>
            <person name="Amillis S."/>
            <person name="Uchima C.A."/>
            <person name="Anderluh G."/>
            <person name="Asadollahi M."/>
            <person name="Askin M."/>
            <person name="Barry K."/>
            <person name="Battaglia E."/>
            <person name="Bayram O."/>
            <person name="Benocci T."/>
            <person name="Braus-Stromeyer S.A."/>
            <person name="Caldana C."/>
            <person name="Canovas D."/>
            <person name="Cerqueira G.C."/>
            <person name="Chen F."/>
            <person name="Chen W."/>
            <person name="Choi C."/>
            <person name="Clum A."/>
            <person name="Dos Santos R.A."/>
            <person name="Damasio A.R."/>
            <person name="Diallinas G."/>
            <person name="Emri T."/>
            <person name="Fekete E."/>
            <person name="Flipphi M."/>
            <person name="Freyberg S."/>
            <person name="Gallo A."/>
            <person name="Gournas C."/>
            <person name="Habgood R."/>
            <person name="Hainaut M."/>
            <person name="Harispe M.L."/>
            <person name="Henrissat B."/>
            <person name="Hilden K.S."/>
            <person name="Hope R."/>
            <person name="Hossain A."/>
            <person name="Karabika E."/>
            <person name="Karaffa L."/>
            <person name="Karanyi Z."/>
            <person name="Krasevec N."/>
            <person name="Kuo A."/>
            <person name="Kusch H."/>
            <person name="LaButti K."/>
            <person name="Lagendijk E.L."/>
            <person name="Lapidus A."/>
            <person name="Levasseur A."/>
            <person name="Lindquist E."/>
            <person name="Lipzen A."/>
            <person name="Logrieco A.F."/>
            <person name="MacCabe A."/>
            <person name="Maekelae M.R."/>
            <person name="Malavazi I."/>
            <person name="Melin P."/>
            <person name="Meyer V."/>
            <person name="Mielnichuk N."/>
            <person name="Miskei M."/>
            <person name="Molnar A.P."/>
            <person name="Mule G."/>
            <person name="Ngan C.Y."/>
            <person name="Orejas M."/>
            <person name="Orosz E."/>
            <person name="Ouedraogo J.P."/>
            <person name="Overkamp K.M."/>
            <person name="Park H.-S."/>
            <person name="Perrone G."/>
            <person name="Piumi F."/>
            <person name="Punt P.J."/>
            <person name="Ram A.F."/>
            <person name="Ramon A."/>
            <person name="Rauscher S."/>
            <person name="Record E."/>
            <person name="Riano-Pachon D.M."/>
            <person name="Robert V."/>
            <person name="Roehrig J."/>
            <person name="Ruller R."/>
            <person name="Salamov A."/>
            <person name="Salih N.S."/>
            <person name="Samson R.A."/>
            <person name="Sandor E."/>
            <person name="Sanguinetti M."/>
            <person name="Schuetze T."/>
            <person name="Sepcic K."/>
            <person name="Shelest E."/>
            <person name="Sherlock G."/>
            <person name="Sophianopoulou V."/>
            <person name="Squina F.M."/>
            <person name="Sun H."/>
            <person name="Susca A."/>
            <person name="Todd R.B."/>
            <person name="Tsang A."/>
            <person name="Unkles S.E."/>
            <person name="van de Wiele N."/>
            <person name="van Rossen-Uffink D."/>
            <person name="Oliveira J.V."/>
            <person name="Vesth T.C."/>
            <person name="Visser J."/>
            <person name="Yu J.-H."/>
            <person name="Zhou M."/>
            <person name="Andersen M.R."/>
            <person name="Archer D.B."/>
            <person name="Baker S.E."/>
            <person name="Benoit I."/>
            <person name="Brakhage A.A."/>
            <person name="Braus G.H."/>
            <person name="Fischer R."/>
            <person name="Frisvad J.C."/>
            <person name="Goldman G.H."/>
            <person name="Houbraken J."/>
            <person name="Oakley B."/>
            <person name="Pocsi I."/>
            <person name="Scazzocchio C."/>
            <person name="Seiboth B."/>
            <person name="vanKuyk P.A."/>
            <person name="Wortman J."/>
            <person name="Dyer P.S."/>
            <person name="Grigoriev I.V."/>
        </authorList>
    </citation>
    <scope>NUCLEOTIDE SEQUENCE [LARGE SCALE GENOMIC DNA]</scope>
    <source>
        <strain evidence="8">CBS 134.48</strain>
    </source>
</reference>
<dbReference type="InterPro" id="IPR044152">
    <property type="entry name" value="YqjM-like"/>
</dbReference>
<dbReference type="SUPFAM" id="SSF51395">
    <property type="entry name" value="FMN-linked oxidoreductases"/>
    <property type="match status" value="1"/>
</dbReference>
<dbReference type="Pfam" id="PF00724">
    <property type="entry name" value="Oxidored_FMN"/>
    <property type="match status" value="1"/>
</dbReference>
<evidence type="ECO:0000256" key="4">
    <source>
        <dbReference type="ARBA" id="ARBA00022857"/>
    </source>
</evidence>
<evidence type="ECO:0000313" key="8">
    <source>
        <dbReference type="Proteomes" id="UP000184304"/>
    </source>
</evidence>
<name>A0A1L9N2H2_ASPTC</name>